<dbReference type="GO" id="GO:0055085">
    <property type="term" value="P:transmembrane transport"/>
    <property type="evidence" value="ECO:0007669"/>
    <property type="project" value="InterPro"/>
</dbReference>
<dbReference type="Pfam" id="PF00950">
    <property type="entry name" value="ABC-3"/>
    <property type="match status" value="1"/>
</dbReference>
<organism evidence="8 9">
    <name type="scientific">Candidatus Bipolaricaulis anaerobius</name>
    <dbReference type="NCBI Taxonomy" id="2026885"/>
    <lineage>
        <taxon>Bacteria</taxon>
        <taxon>Candidatus Bipolaricaulota</taxon>
        <taxon>Candidatus Bipolaricaulia</taxon>
        <taxon>Candidatus Bipolaricaulales</taxon>
        <taxon>Candidatus Bipolaricaulaceae</taxon>
        <taxon>Candidatus Bipolaricaulis</taxon>
    </lineage>
</organism>
<sequence>MGIVEFFVGPFSYPFMVRALLAVVVVGGTCAVVGTYVVLQGMAFFGDALAHSILPGVAVGYLVHRGDRGPILLWALGAAILASLGIGEVSRRSRLKEDTAIGIVFAGMFALGIALISTVRGYAVDLAHFLFGNVLSVSPADLGLTVGIGAVVILLVVLFYKEFLVVSFDPTFAATLRLRTGLFRHLLLLLIAVTVVISLQAVGVALVLAMLITPPATAYLLTRRLPWMMGLAAVLGILAGVIGLYVSFYLGIASGAAIVLVATAFFLLALALAPCRGLLSHRF</sequence>
<dbReference type="GO" id="GO:0071281">
    <property type="term" value="P:cellular response to iron ion"/>
    <property type="evidence" value="ECO:0007669"/>
    <property type="project" value="UniProtKB-ARBA"/>
</dbReference>
<evidence type="ECO:0000313" key="8">
    <source>
        <dbReference type="EMBL" id="SQD92175.1"/>
    </source>
</evidence>
<dbReference type="InterPro" id="IPR001626">
    <property type="entry name" value="ABC_TroCD"/>
</dbReference>
<keyword evidence="6" id="KW-0813">Transport</keyword>
<feature type="transmembrane region" description="Helical" evidence="7">
    <location>
        <begin position="225"/>
        <end position="250"/>
    </location>
</feature>
<dbReference type="KEGG" id="bana:BARAN1_0150"/>
<dbReference type="SUPFAM" id="SSF81345">
    <property type="entry name" value="ABC transporter involved in vitamin B12 uptake, BtuC"/>
    <property type="match status" value="1"/>
</dbReference>
<keyword evidence="9" id="KW-1185">Reference proteome</keyword>
<reference evidence="9" key="1">
    <citation type="submission" date="2018-05" db="EMBL/GenBank/DDBJ databases">
        <authorList>
            <person name="Hao L."/>
        </authorList>
    </citation>
    <scope>NUCLEOTIDE SEQUENCE [LARGE SCALE GENOMIC DNA]</scope>
</reference>
<evidence type="ECO:0000256" key="7">
    <source>
        <dbReference type="SAM" id="Phobius"/>
    </source>
</evidence>
<dbReference type="GO" id="GO:0010043">
    <property type="term" value="P:response to zinc ion"/>
    <property type="evidence" value="ECO:0007669"/>
    <property type="project" value="TreeGrafter"/>
</dbReference>
<feature type="transmembrane region" description="Helical" evidence="7">
    <location>
        <begin position="69"/>
        <end position="87"/>
    </location>
</feature>
<feature type="transmembrane region" description="Helical" evidence="7">
    <location>
        <begin position="142"/>
        <end position="160"/>
    </location>
</feature>
<dbReference type="InterPro" id="IPR037294">
    <property type="entry name" value="ABC_BtuC-like"/>
</dbReference>
<dbReference type="Gene3D" id="1.10.3470.10">
    <property type="entry name" value="ABC transporter involved in vitamin B12 uptake, BtuC"/>
    <property type="match status" value="1"/>
</dbReference>
<dbReference type="PANTHER" id="PTHR30477">
    <property type="entry name" value="ABC-TRANSPORTER METAL-BINDING PROTEIN"/>
    <property type="match status" value="1"/>
</dbReference>
<keyword evidence="5 7" id="KW-0472">Membrane</keyword>
<dbReference type="FunFam" id="1.10.3470.10:FF:000003">
    <property type="entry name" value="Iron ABC transporter permease SitD"/>
    <property type="match status" value="1"/>
</dbReference>
<keyword evidence="3 6" id="KW-0812">Transmembrane</keyword>
<dbReference type="EMBL" id="LS483254">
    <property type="protein sequence ID" value="SQD92175.1"/>
    <property type="molecule type" value="Genomic_DNA"/>
</dbReference>
<evidence type="ECO:0000256" key="5">
    <source>
        <dbReference type="ARBA" id="ARBA00023136"/>
    </source>
</evidence>
<comment type="subcellular location">
    <subcellularLocation>
        <location evidence="6">Cell membrane</location>
        <topology evidence="6">Multi-pass membrane protein</topology>
    </subcellularLocation>
    <subcellularLocation>
        <location evidence="1">Membrane</location>
        <topology evidence="1">Multi-pass membrane protein</topology>
    </subcellularLocation>
</comment>
<dbReference type="CDD" id="cd06550">
    <property type="entry name" value="TM_ABC_iron-siderophores_like"/>
    <property type="match status" value="1"/>
</dbReference>
<name>A0A2X3MJ59_9BACT</name>
<comment type="similarity">
    <text evidence="2 6">Belongs to the ABC-3 integral membrane protein family.</text>
</comment>
<feature type="transmembrane region" description="Helical" evidence="7">
    <location>
        <begin position="257"/>
        <end position="279"/>
    </location>
</feature>
<dbReference type="PANTHER" id="PTHR30477:SF13">
    <property type="entry name" value="IRON TRANSPORT SYSTEM MEMBRANE PROTEIN HI_0360-RELATED"/>
    <property type="match status" value="1"/>
</dbReference>
<feature type="transmembrane region" description="Helical" evidence="7">
    <location>
        <begin position="99"/>
        <end position="122"/>
    </location>
</feature>
<evidence type="ECO:0000256" key="6">
    <source>
        <dbReference type="RuleBase" id="RU003943"/>
    </source>
</evidence>
<evidence type="ECO:0000256" key="3">
    <source>
        <dbReference type="ARBA" id="ARBA00022692"/>
    </source>
</evidence>
<dbReference type="Proteomes" id="UP000249818">
    <property type="component" value="Chromosome BARAN1"/>
</dbReference>
<dbReference type="GO" id="GO:0043190">
    <property type="term" value="C:ATP-binding cassette (ABC) transporter complex"/>
    <property type="evidence" value="ECO:0007669"/>
    <property type="project" value="InterPro"/>
</dbReference>
<evidence type="ECO:0000256" key="1">
    <source>
        <dbReference type="ARBA" id="ARBA00004141"/>
    </source>
</evidence>
<evidence type="ECO:0000256" key="2">
    <source>
        <dbReference type="ARBA" id="ARBA00008034"/>
    </source>
</evidence>
<accession>A0A2X3MJ59</accession>
<dbReference type="RefSeq" id="WP_174202502.1">
    <property type="nucleotide sequence ID" value="NZ_LS483254.1"/>
</dbReference>
<keyword evidence="4 7" id="KW-1133">Transmembrane helix</keyword>
<protein>
    <submittedName>
        <fullName evidence="8">ABC-type Mn2+/Zn2+ transport systems, permease components</fullName>
    </submittedName>
</protein>
<feature type="transmembrane region" description="Helical" evidence="7">
    <location>
        <begin position="15"/>
        <end position="39"/>
    </location>
</feature>
<evidence type="ECO:0000256" key="4">
    <source>
        <dbReference type="ARBA" id="ARBA00022989"/>
    </source>
</evidence>
<feature type="transmembrane region" description="Helical" evidence="7">
    <location>
        <begin position="186"/>
        <end position="213"/>
    </location>
</feature>
<gene>
    <name evidence="8" type="primary">mntC</name>
    <name evidence="8" type="ORF">BARAN1_0150</name>
</gene>
<dbReference type="AlphaFoldDB" id="A0A2X3MJ59"/>
<evidence type="ECO:0000313" key="9">
    <source>
        <dbReference type="Proteomes" id="UP000249818"/>
    </source>
</evidence>
<feature type="transmembrane region" description="Helical" evidence="7">
    <location>
        <begin position="44"/>
        <end position="63"/>
    </location>
</feature>
<proteinExistence type="inferred from homology"/>